<protein>
    <recommendedName>
        <fullName evidence="2">DYW domain-containing protein</fullName>
    </recommendedName>
</protein>
<proteinExistence type="inferred from homology"/>
<feature type="domain" description="DYW" evidence="2">
    <location>
        <begin position="41"/>
        <end position="121"/>
    </location>
</feature>
<evidence type="ECO:0000256" key="1">
    <source>
        <dbReference type="ARBA" id="ARBA00006643"/>
    </source>
</evidence>
<dbReference type="AlphaFoldDB" id="A0A6N2K1D1"/>
<organism evidence="3">
    <name type="scientific">Salix viminalis</name>
    <name type="common">Common osier</name>
    <name type="synonym">Basket willow</name>
    <dbReference type="NCBI Taxonomy" id="40686"/>
    <lineage>
        <taxon>Eukaryota</taxon>
        <taxon>Viridiplantae</taxon>
        <taxon>Streptophyta</taxon>
        <taxon>Embryophyta</taxon>
        <taxon>Tracheophyta</taxon>
        <taxon>Spermatophyta</taxon>
        <taxon>Magnoliopsida</taxon>
        <taxon>eudicotyledons</taxon>
        <taxon>Gunneridae</taxon>
        <taxon>Pentapetalae</taxon>
        <taxon>rosids</taxon>
        <taxon>fabids</taxon>
        <taxon>Malpighiales</taxon>
        <taxon>Salicaceae</taxon>
        <taxon>Saliceae</taxon>
        <taxon>Salix</taxon>
    </lineage>
</organism>
<comment type="similarity">
    <text evidence="1">Belongs to the PPR family. PCMP-H subfamily.</text>
</comment>
<dbReference type="GO" id="GO:0008270">
    <property type="term" value="F:zinc ion binding"/>
    <property type="evidence" value="ECO:0007669"/>
    <property type="project" value="InterPro"/>
</dbReference>
<reference evidence="3" key="1">
    <citation type="submission" date="2019-03" db="EMBL/GenBank/DDBJ databases">
        <authorList>
            <person name="Mank J."/>
            <person name="Almeida P."/>
        </authorList>
    </citation>
    <scope>NUCLEOTIDE SEQUENCE</scope>
    <source>
        <strain evidence="3">78183</strain>
    </source>
</reference>
<evidence type="ECO:0000259" key="2">
    <source>
        <dbReference type="Pfam" id="PF14432"/>
    </source>
</evidence>
<gene>
    <name evidence="3" type="ORF">SVIM_LOCUS16056</name>
</gene>
<sequence length="121" mass="13702">MELGGYAAELIFELDSHYPGNRVLLYNVYALAGRWNGAAEVRKTGREAELKYRSENLALAFALLIASPGSTIRISKNIRVCDDLPFRIQVCAQDGEREITVRDTDRFHHFRDGSCSCGDYW</sequence>
<accession>A0A6N2K1D1</accession>
<dbReference type="InterPro" id="IPR032867">
    <property type="entry name" value="DYW_dom"/>
</dbReference>
<dbReference type="EMBL" id="CAADRP010000014">
    <property type="protein sequence ID" value="VFU21684.1"/>
    <property type="molecule type" value="Genomic_DNA"/>
</dbReference>
<name>A0A6N2K1D1_SALVM</name>
<dbReference type="Pfam" id="PF14432">
    <property type="entry name" value="DYW_deaminase"/>
    <property type="match status" value="1"/>
</dbReference>
<evidence type="ECO:0000313" key="3">
    <source>
        <dbReference type="EMBL" id="VFU21684.1"/>
    </source>
</evidence>